<comment type="caution">
    <text evidence="9">Lacks conserved residue(s) required for the propagation of feature annotation.</text>
</comment>
<evidence type="ECO:0000256" key="3">
    <source>
        <dbReference type="ARBA" id="ARBA00022448"/>
    </source>
</evidence>
<evidence type="ECO:0000256" key="2">
    <source>
        <dbReference type="ARBA" id="ARBA00006416"/>
    </source>
</evidence>
<protein>
    <recommendedName>
        <fullName evidence="9">Mitochondrial pyruvate carrier</fullName>
    </recommendedName>
</protein>
<sequence>MGPHRRLYQYLCRFGDRHVYPRLPEIAKPAWNHPAGFKTVFFWAPTFKWILVFVGFSEAVRPAEKLSLNQNLAFAVTGVLWTRLTFQIQPFSWYMVSLNVFVALMGALQCSRIGYYRLKNPDWKTREIMNVN</sequence>
<gene>
    <name evidence="10" type="ORF">CAMP_LOCUS11652</name>
</gene>
<dbReference type="OrthoDB" id="869189at2759"/>
<keyword evidence="4 9" id="KW-0812">Transmembrane</keyword>
<keyword evidence="5 9" id="KW-0999">Mitochondrion inner membrane</keyword>
<reference evidence="10" key="1">
    <citation type="submission" date="2022-11" db="EMBL/GenBank/DDBJ databases">
        <authorList>
            <person name="Kikuchi T."/>
        </authorList>
    </citation>
    <scope>NUCLEOTIDE SEQUENCE</scope>
    <source>
        <strain evidence="10">PS1010</strain>
    </source>
</reference>
<organism evidence="10 11">
    <name type="scientific">Caenorhabditis angaria</name>
    <dbReference type="NCBI Taxonomy" id="860376"/>
    <lineage>
        <taxon>Eukaryota</taxon>
        <taxon>Metazoa</taxon>
        <taxon>Ecdysozoa</taxon>
        <taxon>Nematoda</taxon>
        <taxon>Chromadorea</taxon>
        <taxon>Rhabditida</taxon>
        <taxon>Rhabditina</taxon>
        <taxon>Rhabditomorpha</taxon>
        <taxon>Rhabditoidea</taxon>
        <taxon>Rhabditidae</taxon>
        <taxon>Peloderinae</taxon>
        <taxon>Caenorhabditis</taxon>
    </lineage>
</organism>
<comment type="similarity">
    <text evidence="2 9">Belongs to the mitochondrial pyruvate carrier (MPC) (TC 2.A.105) family.</text>
</comment>
<keyword evidence="11" id="KW-1185">Reference proteome</keyword>
<evidence type="ECO:0000313" key="11">
    <source>
        <dbReference type="Proteomes" id="UP001152747"/>
    </source>
</evidence>
<evidence type="ECO:0000313" key="10">
    <source>
        <dbReference type="EMBL" id="CAI5449015.1"/>
    </source>
</evidence>
<keyword evidence="6 9" id="KW-1133">Transmembrane helix</keyword>
<comment type="function">
    <text evidence="9">Mediates the uptake of pyruvate into mitochondria.</text>
</comment>
<evidence type="ECO:0000256" key="7">
    <source>
        <dbReference type="ARBA" id="ARBA00023128"/>
    </source>
</evidence>
<keyword evidence="8 9" id="KW-0472">Membrane</keyword>
<evidence type="ECO:0000256" key="9">
    <source>
        <dbReference type="RuleBase" id="RU363100"/>
    </source>
</evidence>
<accession>A0A9P1INJ4</accession>
<comment type="caution">
    <text evidence="10">The sequence shown here is derived from an EMBL/GenBank/DDBJ whole genome shotgun (WGS) entry which is preliminary data.</text>
</comment>
<name>A0A9P1INJ4_9PELO</name>
<evidence type="ECO:0000256" key="5">
    <source>
        <dbReference type="ARBA" id="ARBA00022792"/>
    </source>
</evidence>
<keyword evidence="3 9" id="KW-0813">Transport</keyword>
<feature type="transmembrane region" description="Helical" evidence="9">
    <location>
        <begin position="94"/>
        <end position="115"/>
    </location>
</feature>
<evidence type="ECO:0000256" key="8">
    <source>
        <dbReference type="ARBA" id="ARBA00023136"/>
    </source>
</evidence>
<evidence type="ECO:0000256" key="1">
    <source>
        <dbReference type="ARBA" id="ARBA00004448"/>
    </source>
</evidence>
<dbReference type="Proteomes" id="UP001152747">
    <property type="component" value="Unassembled WGS sequence"/>
</dbReference>
<dbReference type="EMBL" id="CANHGI010000004">
    <property type="protein sequence ID" value="CAI5449015.1"/>
    <property type="molecule type" value="Genomic_DNA"/>
</dbReference>
<evidence type="ECO:0000256" key="6">
    <source>
        <dbReference type="ARBA" id="ARBA00022989"/>
    </source>
</evidence>
<dbReference type="Pfam" id="PF03650">
    <property type="entry name" value="MPC"/>
    <property type="match status" value="1"/>
</dbReference>
<evidence type="ECO:0000256" key="4">
    <source>
        <dbReference type="ARBA" id="ARBA00022692"/>
    </source>
</evidence>
<dbReference type="GO" id="GO:0006850">
    <property type="term" value="P:pyruvate import into mitochondria"/>
    <property type="evidence" value="ECO:0007669"/>
    <property type="project" value="InterPro"/>
</dbReference>
<dbReference type="AlphaFoldDB" id="A0A9P1INJ4"/>
<dbReference type="GO" id="GO:0005743">
    <property type="term" value="C:mitochondrial inner membrane"/>
    <property type="evidence" value="ECO:0007669"/>
    <property type="project" value="UniProtKB-SubCell"/>
</dbReference>
<keyword evidence="7 9" id="KW-0496">Mitochondrion</keyword>
<dbReference type="InterPro" id="IPR005336">
    <property type="entry name" value="MPC"/>
</dbReference>
<proteinExistence type="inferred from homology"/>
<comment type="subcellular location">
    <subcellularLocation>
        <location evidence="1 9">Mitochondrion inner membrane</location>
        <topology evidence="1 9">Multi-pass membrane protein</topology>
    </subcellularLocation>
</comment>